<protein>
    <submittedName>
        <fullName evidence="7">Outer membrane protein assembly factor BamA</fullName>
    </submittedName>
</protein>
<keyword evidence="5" id="KW-0998">Cell outer membrane</keyword>
<dbReference type="InterPro" id="IPR000184">
    <property type="entry name" value="Bac_surfAg_D15"/>
</dbReference>
<dbReference type="EMBL" id="FOXQ01000003">
    <property type="protein sequence ID" value="SFP94851.1"/>
    <property type="molecule type" value="Genomic_DNA"/>
</dbReference>
<keyword evidence="2" id="KW-0812">Transmembrane</keyword>
<proteinExistence type="predicted"/>
<dbReference type="STRING" id="1465490.SAMN05444277_103305"/>
<comment type="subcellular location">
    <subcellularLocation>
        <location evidence="1">Membrane</location>
    </subcellularLocation>
</comment>
<evidence type="ECO:0000256" key="1">
    <source>
        <dbReference type="ARBA" id="ARBA00004370"/>
    </source>
</evidence>
<evidence type="ECO:0000313" key="8">
    <source>
        <dbReference type="Proteomes" id="UP000199031"/>
    </source>
</evidence>
<dbReference type="Pfam" id="PF01103">
    <property type="entry name" value="Omp85"/>
    <property type="match status" value="1"/>
</dbReference>
<keyword evidence="3" id="KW-0732">Signal</keyword>
<dbReference type="Gene3D" id="2.40.160.50">
    <property type="entry name" value="membrane protein fhac: a member of the omp85/tpsb transporter family"/>
    <property type="match status" value="1"/>
</dbReference>
<evidence type="ECO:0000256" key="5">
    <source>
        <dbReference type="ARBA" id="ARBA00023237"/>
    </source>
</evidence>
<gene>
    <name evidence="7" type="ORF">SAMN05444277_103305</name>
</gene>
<keyword evidence="4" id="KW-0472">Membrane</keyword>
<evidence type="ECO:0000256" key="3">
    <source>
        <dbReference type="ARBA" id="ARBA00022729"/>
    </source>
</evidence>
<reference evidence="7 8" key="1">
    <citation type="submission" date="2016-10" db="EMBL/GenBank/DDBJ databases">
        <authorList>
            <person name="de Groot N.N."/>
        </authorList>
    </citation>
    <scope>NUCLEOTIDE SEQUENCE [LARGE SCALE GENOMIC DNA]</scope>
    <source>
        <strain evidence="7 8">DSM 28286</strain>
    </source>
</reference>
<evidence type="ECO:0000256" key="2">
    <source>
        <dbReference type="ARBA" id="ARBA00022692"/>
    </source>
</evidence>
<name>A0A1I5UHU2_9BACT</name>
<dbReference type="PANTHER" id="PTHR12815">
    <property type="entry name" value="SORTING AND ASSEMBLY MACHINERY SAMM50 PROTEIN FAMILY MEMBER"/>
    <property type="match status" value="1"/>
</dbReference>
<organism evidence="7 8">
    <name type="scientific">Parafilimonas terrae</name>
    <dbReference type="NCBI Taxonomy" id="1465490"/>
    <lineage>
        <taxon>Bacteria</taxon>
        <taxon>Pseudomonadati</taxon>
        <taxon>Bacteroidota</taxon>
        <taxon>Chitinophagia</taxon>
        <taxon>Chitinophagales</taxon>
        <taxon>Chitinophagaceae</taxon>
        <taxon>Parafilimonas</taxon>
    </lineage>
</organism>
<feature type="domain" description="Bacterial surface antigen (D15)" evidence="6">
    <location>
        <begin position="578"/>
        <end position="769"/>
    </location>
</feature>
<sequence length="813" mass="94390">MILSRTKIINTLFFLAFIFLLQSCTEEKFLFAINRVKVKNYPVDTPFVYSNKINIDGKISGEEETRLQENLVSYWADSLYARRVQKLGYRYILRNPPVFDSTSINTTHDFMNSFLFSQGYFNTAITDTFHIDTVYKGKKPPQYRTTVEMNIDVGKRVIIDSFGYDLQDEMLQRIAKNTVKASKIEPGKTPYSKEVLGAELDRLVNVYRNRGYFLLQRNNLAALVDTGNIALLNLTVDPFEQMHIIEQAQQKKLENPTATVTIQQRRLADTTNSNQDTSFLKRFYTGRIYYFPETYITELPDTILNHTENFRVQNFRNYSVYYRRGSFKPKMFRQLNFLRSERMYNDNLFYKTVNTLNQIGAWKQVDTRTIIRGDSLDIYYFLYPDRKQNISYNLEASRNTGDVLTSSNFFGLALNTTYRNRNVWRNAVQSSTSFVNGVELSLNQSQVQNNSLFQAFQISLGQTYSFPRAFIPFKIKRPGRFDFGRTVISANASYADRRDYFRLRSFVADYGYDWKKRNKVWQARFPNIELYSLDTLPRLVEAFEQNPFLRNSFNTGKVISARGSLIITYPGKTNVTNYVRFSSELSIPGLYKINDRIYQFVKAEAEYRKTINLHRTVLATRAFAGVGYNYHVSQSLGITLPFYKQFIAGGPNSMRAWGLRQLGLGSSLLSDTSSTFRDRYGDMQLEANVEYRYPIAHYSSLNLNGALFVDAGNIWNVRKDPNNPESEFNISRFGRDIAIGVGTGLRFDFNYFLIRVDMGIKLKDPARLENNGWLDIPNFTWRNHEFDRYDVNGKLIGSKRNNYAIQLGIGLPF</sequence>
<evidence type="ECO:0000313" key="7">
    <source>
        <dbReference type="EMBL" id="SFP94851.1"/>
    </source>
</evidence>
<dbReference type="PROSITE" id="PS51257">
    <property type="entry name" value="PROKAR_LIPOPROTEIN"/>
    <property type="match status" value="1"/>
</dbReference>
<accession>A0A1I5UHU2</accession>
<dbReference type="PANTHER" id="PTHR12815:SF47">
    <property type="entry name" value="TRANSLOCATION AND ASSEMBLY MODULE SUBUNIT TAMA"/>
    <property type="match status" value="1"/>
</dbReference>
<keyword evidence="8" id="KW-1185">Reference proteome</keyword>
<dbReference type="InterPro" id="IPR039910">
    <property type="entry name" value="D15-like"/>
</dbReference>
<dbReference type="GO" id="GO:0019867">
    <property type="term" value="C:outer membrane"/>
    <property type="evidence" value="ECO:0007669"/>
    <property type="project" value="InterPro"/>
</dbReference>
<evidence type="ECO:0000259" key="6">
    <source>
        <dbReference type="Pfam" id="PF01103"/>
    </source>
</evidence>
<evidence type="ECO:0000256" key="4">
    <source>
        <dbReference type="ARBA" id="ARBA00023136"/>
    </source>
</evidence>
<dbReference type="AlphaFoldDB" id="A0A1I5UHU2"/>
<dbReference type="Proteomes" id="UP000199031">
    <property type="component" value="Unassembled WGS sequence"/>
</dbReference>